<dbReference type="OrthoDB" id="9768714at2"/>
<dbReference type="Gene3D" id="3.40.50.720">
    <property type="entry name" value="NAD(P)-binding Rossmann-like Domain"/>
    <property type="match status" value="1"/>
</dbReference>
<evidence type="ECO:0000259" key="5">
    <source>
        <dbReference type="Pfam" id="PF08125"/>
    </source>
</evidence>
<dbReference type="InterPro" id="IPR000669">
    <property type="entry name" value="Mannitol_DH"/>
</dbReference>
<dbReference type="Proteomes" id="UP000199021">
    <property type="component" value="Unassembled WGS sequence"/>
</dbReference>
<dbReference type="Pfam" id="PF01232">
    <property type="entry name" value="Mannitol_dh"/>
    <property type="match status" value="1"/>
</dbReference>
<dbReference type="PRINTS" id="PR00084">
    <property type="entry name" value="MTLDHDRGNASE"/>
</dbReference>
<dbReference type="EMBL" id="FOFB01000004">
    <property type="protein sequence ID" value="SEQ00622.1"/>
    <property type="molecule type" value="Genomic_DNA"/>
</dbReference>
<dbReference type="PROSITE" id="PS00974">
    <property type="entry name" value="MANNITOL_DHGENASE"/>
    <property type="match status" value="1"/>
</dbReference>
<dbReference type="InterPro" id="IPR013118">
    <property type="entry name" value="Mannitol_DH_C"/>
</dbReference>
<keyword evidence="7" id="KW-1185">Reference proteome</keyword>
<dbReference type="InterPro" id="IPR013328">
    <property type="entry name" value="6PGD_dom2"/>
</dbReference>
<feature type="domain" description="Mannitol dehydrogenase C-terminal" evidence="5">
    <location>
        <begin position="290"/>
        <end position="479"/>
    </location>
</feature>
<dbReference type="InterPro" id="IPR008927">
    <property type="entry name" value="6-PGluconate_DH-like_C_sf"/>
</dbReference>
<evidence type="ECO:0000256" key="2">
    <source>
        <dbReference type="ARBA" id="ARBA00023027"/>
    </source>
</evidence>
<evidence type="ECO:0000259" key="4">
    <source>
        <dbReference type="Pfam" id="PF01232"/>
    </source>
</evidence>
<dbReference type="SUPFAM" id="SSF51735">
    <property type="entry name" value="NAD(P)-binding Rossmann-fold domains"/>
    <property type="match status" value="1"/>
</dbReference>
<dbReference type="STRING" id="478744.SAMN05444359_104200"/>
<dbReference type="FunFam" id="3.40.50.720:FF:000129">
    <property type="entry name" value="D-mannonate oxidoreductase"/>
    <property type="match status" value="1"/>
</dbReference>
<organism evidence="6 7">
    <name type="scientific">Neolewinella agarilytica</name>
    <dbReference type="NCBI Taxonomy" id="478744"/>
    <lineage>
        <taxon>Bacteria</taxon>
        <taxon>Pseudomonadati</taxon>
        <taxon>Bacteroidota</taxon>
        <taxon>Saprospiria</taxon>
        <taxon>Saprospirales</taxon>
        <taxon>Lewinellaceae</taxon>
        <taxon>Neolewinella</taxon>
    </lineage>
</organism>
<evidence type="ECO:0000313" key="6">
    <source>
        <dbReference type="EMBL" id="SEQ00622.1"/>
    </source>
</evidence>
<comment type="similarity">
    <text evidence="3">Belongs to the mannitol dehydrogenase family. UxuB subfamily.</text>
</comment>
<protein>
    <submittedName>
        <fullName evidence="6">Mannitol 2-dehydrogenase</fullName>
    </submittedName>
</protein>
<keyword evidence="1" id="KW-0560">Oxidoreductase</keyword>
<dbReference type="InParanoid" id="A0A1H9CHG3"/>
<evidence type="ECO:0000256" key="3">
    <source>
        <dbReference type="ARBA" id="ARBA00061451"/>
    </source>
</evidence>
<dbReference type="GO" id="GO:0019594">
    <property type="term" value="P:mannitol metabolic process"/>
    <property type="evidence" value="ECO:0007669"/>
    <property type="project" value="InterPro"/>
</dbReference>
<dbReference type="SUPFAM" id="SSF48179">
    <property type="entry name" value="6-phosphogluconate dehydrogenase C-terminal domain-like"/>
    <property type="match status" value="1"/>
</dbReference>
<proteinExistence type="inferred from homology"/>
<dbReference type="InterPro" id="IPR036291">
    <property type="entry name" value="NAD(P)-bd_dom_sf"/>
</dbReference>
<dbReference type="InterPro" id="IPR013131">
    <property type="entry name" value="Mannitol_DH_N"/>
</dbReference>
<dbReference type="RefSeq" id="WP_090166145.1">
    <property type="nucleotide sequence ID" value="NZ_FOFB01000004.1"/>
</dbReference>
<dbReference type="AlphaFoldDB" id="A0A1H9CHG3"/>
<name>A0A1H9CHG3_9BACT</name>
<dbReference type="InterPro" id="IPR050988">
    <property type="entry name" value="Mannitol_DH/Oxidoreductase"/>
</dbReference>
<dbReference type="InterPro" id="IPR023027">
    <property type="entry name" value="Mannitol_DH_CS"/>
</dbReference>
<dbReference type="Pfam" id="PF08125">
    <property type="entry name" value="Mannitol_dh_C"/>
    <property type="match status" value="1"/>
</dbReference>
<reference evidence="7" key="1">
    <citation type="submission" date="2016-10" db="EMBL/GenBank/DDBJ databases">
        <authorList>
            <person name="Varghese N."/>
            <person name="Submissions S."/>
        </authorList>
    </citation>
    <scope>NUCLEOTIDE SEQUENCE [LARGE SCALE GENOMIC DNA]</scope>
    <source>
        <strain evidence="7">DSM 24740</strain>
    </source>
</reference>
<dbReference type="PANTHER" id="PTHR43362">
    <property type="entry name" value="MANNITOL DEHYDROGENASE DSF1-RELATED"/>
    <property type="match status" value="1"/>
</dbReference>
<sequence>MELTYLHEPALDSLSERLPCPTYRQEPLRTGIVHIGVGGFHRSHQAYYIRELLQKQDAFAWGISGVGLREGDRKINEVLHKQDSLYTLMVQHPDGKVDSQIIGALREYLLAIDHPESVVGKLAHPDTKIVSLTITEGGYNFNASTGEFNFENPDIQHELKHRGQPRTVFGYLTAALSARRAAGVKAFTVLSCDNIQHNGAMAKKMLLAFAREQDPELGQWIEENVSFPNTMVDRITPVTTSADIDYLKEKYQLVDEWPVVCEPFIQWVIEDDFVNGRPPLEKVGVQFVPDVSPYEKMKIRLLNAGHSVLGIPGALHGHPTINACMEDPVFVAFMRRFMDQEATPVLGAVEGIDLEQYKDKLEERFANPNIKDAVSRICSESAAKLPKFLIPTIQENLSSGGSIRYASLIVAAWCYYSDKEVSEKGEPLEIIDAMQPQLREAAQKTGNDPLAFLRQRDLFGDLVENERFTKSYVEYIDRICQGAGVRKLMAELL</sequence>
<gene>
    <name evidence="6" type="ORF">SAMN05444359_104200</name>
</gene>
<dbReference type="GO" id="GO:0016616">
    <property type="term" value="F:oxidoreductase activity, acting on the CH-OH group of donors, NAD or NADP as acceptor"/>
    <property type="evidence" value="ECO:0007669"/>
    <property type="project" value="TreeGrafter"/>
</dbReference>
<keyword evidence="2" id="KW-0520">NAD</keyword>
<evidence type="ECO:0000256" key="1">
    <source>
        <dbReference type="ARBA" id="ARBA00023002"/>
    </source>
</evidence>
<feature type="domain" description="Mannitol dehydrogenase N-terminal" evidence="4">
    <location>
        <begin position="31"/>
        <end position="282"/>
    </location>
</feature>
<dbReference type="Gene3D" id="1.10.1040.10">
    <property type="entry name" value="N-(1-d-carboxylethyl)-l-norvaline Dehydrogenase, domain 2"/>
    <property type="match status" value="1"/>
</dbReference>
<dbReference type="PANTHER" id="PTHR43362:SF1">
    <property type="entry name" value="MANNITOL DEHYDROGENASE 2-RELATED"/>
    <property type="match status" value="1"/>
</dbReference>
<evidence type="ECO:0000313" key="7">
    <source>
        <dbReference type="Proteomes" id="UP000199021"/>
    </source>
</evidence>
<accession>A0A1H9CHG3</accession>